<dbReference type="AlphaFoldDB" id="A0A7I8DMM1"/>
<dbReference type="InterPro" id="IPR050194">
    <property type="entry name" value="Glycosyltransferase_grp1"/>
</dbReference>
<organism evidence="3 4">
    <name type="scientific">Anaerocolumna chitinilytica</name>
    <dbReference type="NCBI Taxonomy" id="1727145"/>
    <lineage>
        <taxon>Bacteria</taxon>
        <taxon>Bacillati</taxon>
        <taxon>Bacillota</taxon>
        <taxon>Clostridia</taxon>
        <taxon>Lachnospirales</taxon>
        <taxon>Lachnospiraceae</taxon>
        <taxon>Anaerocolumna</taxon>
    </lineage>
</organism>
<dbReference type="Gene3D" id="3.40.50.2000">
    <property type="entry name" value="Glycogen Phosphorylase B"/>
    <property type="match status" value="2"/>
</dbReference>
<name>A0A7I8DMM1_9FIRM</name>
<dbReference type="Proteomes" id="UP000515703">
    <property type="component" value="Chromosome"/>
</dbReference>
<reference evidence="3 4" key="1">
    <citation type="submission" date="2020-08" db="EMBL/GenBank/DDBJ databases">
        <title>Draft genome sequencing of an Anaerocolumna strain isolated from anoxic soil subjected to BSD treatment.</title>
        <authorList>
            <person name="Uek A."/>
            <person name="Tonouchi A."/>
        </authorList>
    </citation>
    <scope>NUCLEOTIDE SEQUENCE [LARGE SCALE GENOMIC DNA]</scope>
    <source>
        <strain evidence="3 4">CTTW</strain>
    </source>
</reference>
<feature type="domain" description="Glycosyltransferase subfamily 4-like N-terminal" evidence="2">
    <location>
        <begin position="20"/>
        <end position="144"/>
    </location>
</feature>
<evidence type="ECO:0000259" key="1">
    <source>
        <dbReference type="Pfam" id="PF00534"/>
    </source>
</evidence>
<dbReference type="InterPro" id="IPR001296">
    <property type="entry name" value="Glyco_trans_1"/>
</dbReference>
<dbReference type="Pfam" id="PF00534">
    <property type="entry name" value="Glycos_transf_1"/>
    <property type="match status" value="1"/>
</dbReference>
<dbReference type="PANTHER" id="PTHR45947">
    <property type="entry name" value="SULFOQUINOVOSYL TRANSFERASE SQD2"/>
    <property type="match status" value="1"/>
</dbReference>
<evidence type="ECO:0000313" key="4">
    <source>
        <dbReference type="Proteomes" id="UP000515703"/>
    </source>
</evidence>
<proteinExistence type="predicted"/>
<keyword evidence="4" id="KW-1185">Reference proteome</keyword>
<reference evidence="3 4" key="2">
    <citation type="submission" date="2020-08" db="EMBL/GenBank/DDBJ databases">
        <authorList>
            <person name="Ueki A."/>
            <person name="Tonouchi A."/>
        </authorList>
    </citation>
    <scope>NUCLEOTIDE SEQUENCE [LARGE SCALE GENOMIC DNA]</scope>
    <source>
        <strain evidence="3 4">CTTW</strain>
    </source>
</reference>
<sequence length="369" mass="41905">MKILVGASYGPSLFNFRQDFMKEMVRKGHEVICVSVEPKEMMEPEIQKLGASYESLGGSRTGVSLTENIAMFFRYLKIIKRMKPDSCFLFMAKPIIFGGCAAHFCGVKHIYAFITGLETVFYTKGVKDYILRNLLCVFYRYILSFTEKCIFMSRDDYKYMRKKHLLKSGKEVFVNGSGVNMEYFKKYTIPERLCVCMTSRLVNGKGVKEYCEAASLLKKKHQEAEFLLVGGLDEHKDAILEEELLSYLEDGAVTYCGRADDVRPYLEQCCIFVLPSYHEGNGRSIVEAMAAGRAIVTTDATGCRDTVIEGYNGFHVPVGDSAALADKIELLLERKELREKMGEHSYLLCQEKFEVSKINKILLEAMNLV</sequence>
<gene>
    <name evidence="3" type="ORF">bsdcttw_26990</name>
</gene>
<evidence type="ECO:0000313" key="3">
    <source>
        <dbReference type="EMBL" id="BCJ99658.1"/>
    </source>
</evidence>
<dbReference type="SUPFAM" id="SSF53756">
    <property type="entry name" value="UDP-Glycosyltransferase/glycogen phosphorylase"/>
    <property type="match status" value="1"/>
</dbReference>
<dbReference type="EMBL" id="AP023368">
    <property type="protein sequence ID" value="BCJ99658.1"/>
    <property type="molecule type" value="Genomic_DNA"/>
</dbReference>
<dbReference type="Pfam" id="PF13477">
    <property type="entry name" value="Glyco_trans_4_2"/>
    <property type="match status" value="1"/>
</dbReference>
<keyword evidence="3" id="KW-0808">Transferase</keyword>
<accession>A0A7I8DMM1</accession>
<dbReference type="KEGG" id="acht:bsdcttw_26990"/>
<evidence type="ECO:0000259" key="2">
    <source>
        <dbReference type="Pfam" id="PF13477"/>
    </source>
</evidence>
<dbReference type="InterPro" id="IPR028098">
    <property type="entry name" value="Glyco_trans_4-like_N"/>
</dbReference>
<feature type="domain" description="Glycosyl transferase family 1" evidence="1">
    <location>
        <begin position="183"/>
        <end position="345"/>
    </location>
</feature>
<dbReference type="PANTHER" id="PTHR45947:SF3">
    <property type="entry name" value="SULFOQUINOVOSYL TRANSFERASE SQD2"/>
    <property type="match status" value="1"/>
</dbReference>
<dbReference type="GO" id="GO:0016757">
    <property type="term" value="F:glycosyltransferase activity"/>
    <property type="evidence" value="ECO:0007669"/>
    <property type="project" value="InterPro"/>
</dbReference>
<dbReference type="RefSeq" id="WP_185255405.1">
    <property type="nucleotide sequence ID" value="NZ_AP023368.1"/>
</dbReference>
<protein>
    <submittedName>
        <fullName evidence="3">Glycosyl transferase</fullName>
    </submittedName>
</protein>
<dbReference type="CDD" id="cd03808">
    <property type="entry name" value="GT4_CapM-like"/>
    <property type="match status" value="1"/>
</dbReference>